<accession>A0AAJ2S4L8</accession>
<dbReference type="EMBL" id="JAWXXT010000002">
    <property type="protein sequence ID" value="MDX5979643.1"/>
    <property type="molecule type" value="Genomic_DNA"/>
</dbReference>
<dbReference type="GeneID" id="303167631"/>
<dbReference type="RefSeq" id="WP_232482943.1">
    <property type="nucleotide sequence ID" value="NZ_JABASV010000012.1"/>
</dbReference>
<dbReference type="Gene3D" id="2.60.200.60">
    <property type="match status" value="1"/>
</dbReference>
<organism evidence="1 2">
    <name type="scientific">Vreelandella alkaliphila</name>
    <dbReference type="NCBI Taxonomy" id="272774"/>
    <lineage>
        <taxon>Bacteria</taxon>
        <taxon>Pseudomonadati</taxon>
        <taxon>Pseudomonadota</taxon>
        <taxon>Gammaproteobacteria</taxon>
        <taxon>Oceanospirillales</taxon>
        <taxon>Halomonadaceae</taxon>
        <taxon>Vreelandella</taxon>
    </lineage>
</organism>
<dbReference type="InterPro" id="IPR008727">
    <property type="entry name" value="PAAR_motif"/>
</dbReference>
<dbReference type="AlphaFoldDB" id="A0AAJ2S4L8"/>
<reference evidence="1" key="1">
    <citation type="submission" date="2023-11" db="EMBL/GenBank/DDBJ databases">
        <title>MicrobeMod: A computational toolkit for identifying prokaryotic methylation and restriction-modification with nanopore sequencing.</title>
        <authorList>
            <person name="Crits-Christoph A."/>
            <person name="Kang S.C."/>
            <person name="Lee H."/>
            <person name="Ostrov N."/>
        </authorList>
    </citation>
    <scope>NUCLEOTIDE SEQUENCE</scope>
    <source>
        <strain evidence="1">ATCC BAA-953</strain>
    </source>
</reference>
<proteinExistence type="predicted"/>
<dbReference type="Proteomes" id="UP001276761">
    <property type="component" value="Unassembled WGS sequence"/>
</dbReference>
<comment type="caution">
    <text evidence="1">The sequence shown here is derived from an EMBL/GenBank/DDBJ whole genome shotgun (WGS) entry which is preliminary data.</text>
</comment>
<gene>
    <name evidence="1" type="ORF">SIL78_19010</name>
</gene>
<evidence type="ECO:0000313" key="2">
    <source>
        <dbReference type="Proteomes" id="UP001276761"/>
    </source>
</evidence>
<evidence type="ECO:0000313" key="1">
    <source>
        <dbReference type="EMBL" id="MDX5979643.1"/>
    </source>
</evidence>
<protein>
    <submittedName>
        <fullName evidence="1">PAAR domain-containing protein</fullName>
    </submittedName>
</protein>
<sequence>MPHCGSSTCHGGTSVSGSGSVFVNGRAITRVSDAVDCGSTAATGSPNVFAN</sequence>
<name>A0AAJ2S4L8_9GAMM</name>
<dbReference type="Pfam" id="PF05488">
    <property type="entry name" value="PAAR_motif"/>
    <property type="match status" value="1"/>
</dbReference>